<dbReference type="AlphaFoldDB" id="A0A4C1XT61"/>
<dbReference type="Proteomes" id="UP000299102">
    <property type="component" value="Unassembled WGS sequence"/>
</dbReference>
<protein>
    <submittedName>
        <fullName evidence="1">Uncharacterized protein</fullName>
    </submittedName>
</protein>
<keyword evidence="2" id="KW-1185">Reference proteome</keyword>
<evidence type="ECO:0000313" key="1">
    <source>
        <dbReference type="EMBL" id="GBP65379.1"/>
    </source>
</evidence>
<gene>
    <name evidence="1" type="ORF">EVAR_53411_1</name>
</gene>
<dbReference type="EMBL" id="BGZK01000927">
    <property type="protein sequence ID" value="GBP65379.1"/>
    <property type="molecule type" value="Genomic_DNA"/>
</dbReference>
<sequence>MTRRLGGSSGVGHSVLNPKASIQFRECANEFSKLISTIAYSTIPLDSGEEDVAKKPTFQGYLGENLHLWRVKSVHGGGPARMIGLDLSKKYLPNSSIVEIDPATFNFKTEFFTTELTLLALAGGRLVRAANACVPQIIVTY</sequence>
<evidence type="ECO:0000313" key="2">
    <source>
        <dbReference type="Proteomes" id="UP000299102"/>
    </source>
</evidence>
<comment type="caution">
    <text evidence="1">The sequence shown here is derived from an EMBL/GenBank/DDBJ whole genome shotgun (WGS) entry which is preliminary data.</text>
</comment>
<organism evidence="1 2">
    <name type="scientific">Eumeta variegata</name>
    <name type="common">Bagworm moth</name>
    <name type="synonym">Eumeta japonica</name>
    <dbReference type="NCBI Taxonomy" id="151549"/>
    <lineage>
        <taxon>Eukaryota</taxon>
        <taxon>Metazoa</taxon>
        <taxon>Ecdysozoa</taxon>
        <taxon>Arthropoda</taxon>
        <taxon>Hexapoda</taxon>
        <taxon>Insecta</taxon>
        <taxon>Pterygota</taxon>
        <taxon>Neoptera</taxon>
        <taxon>Endopterygota</taxon>
        <taxon>Lepidoptera</taxon>
        <taxon>Glossata</taxon>
        <taxon>Ditrysia</taxon>
        <taxon>Tineoidea</taxon>
        <taxon>Psychidae</taxon>
        <taxon>Oiketicinae</taxon>
        <taxon>Eumeta</taxon>
    </lineage>
</organism>
<accession>A0A4C1XT61</accession>
<reference evidence="1 2" key="1">
    <citation type="journal article" date="2019" name="Commun. Biol.">
        <title>The bagworm genome reveals a unique fibroin gene that provides high tensile strength.</title>
        <authorList>
            <person name="Kono N."/>
            <person name="Nakamura H."/>
            <person name="Ohtoshi R."/>
            <person name="Tomita M."/>
            <person name="Numata K."/>
            <person name="Arakawa K."/>
        </authorList>
    </citation>
    <scope>NUCLEOTIDE SEQUENCE [LARGE SCALE GENOMIC DNA]</scope>
</reference>
<proteinExistence type="predicted"/>
<name>A0A4C1XT61_EUMVA</name>